<gene>
    <name evidence="1" type="ORF">UFOVP325_140</name>
    <name evidence="2" type="ORF">UFOVP430_135</name>
</gene>
<protein>
    <submittedName>
        <fullName evidence="2">Uncharacterized protein</fullName>
    </submittedName>
</protein>
<dbReference type="EMBL" id="LR796481">
    <property type="protein sequence ID" value="CAB4148171.1"/>
    <property type="molecule type" value="Genomic_DNA"/>
</dbReference>
<organism evidence="2">
    <name type="scientific">uncultured Caudovirales phage</name>
    <dbReference type="NCBI Taxonomy" id="2100421"/>
    <lineage>
        <taxon>Viruses</taxon>
        <taxon>Duplodnaviria</taxon>
        <taxon>Heunggongvirae</taxon>
        <taxon>Uroviricota</taxon>
        <taxon>Caudoviricetes</taxon>
        <taxon>Peduoviridae</taxon>
        <taxon>Maltschvirus</taxon>
        <taxon>Maltschvirus maltsch</taxon>
    </lineage>
</organism>
<evidence type="ECO:0000313" key="2">
    <source>
        <dbReference type="EMBL" id="CAB4148171.1"/>
    </source>
</evidence>
<proteinExistence type="predicted"/>
<sequence>MLNDDLIQFVPNGVRGVALVWVIDTQCLYDLPLSVEHAAIFTGADEVVDISEDYPEHEGVTVRFLKAGQVLEEFQTSDYFGSILLSNPQVLVLTDYPYGYYVVSPNALFVDGEFVILETDMAELEPFHREHGA</sequence>
<accession>A0A6J5MQ27</accession>
<reference evidence="2" key="1">
    <citation type="submission" date="2020-04" db="EMBL/GenBank/DDBJ databases">
        <authorList>
            <person name="Chiriac C."/>
            <person name="Salcher M."/>
            <person name="Ghai R."/>
            <person name="Kavagutti S V."/>
        </authorList>
    </citation>
    <scope>NUCLEOTIDE SEQUENCE</scope>
</reference>
<evidence type="ECO:0000313" key="1">
    <source>
        <dbReference type="EMBL" id="CAB4137913.1"/>
    </source>
</evidence>
<dbReference type="EMBL" id="LR796338">
    <property type="protein sequence ID" value="CAB4137913.1"/>
    <property type="molecule type" value="Genomic_DNA"/>
</dbReference>
<name>A0A6J5MQ27_9CAUD</name>